<comment type="caution">
    <text evidence="8">The sequence shown here is derived from an EMBL/GenBank/DDBJ whole genome shotgun (WGS) entry which is preliminary data.</text>
</comment>
<feature type="transmembrane region" description="Helical" evidence="6">
    <location>
        <begin position="56"/>
        <end position="74"/>
    </location>
</feature>
<dbReference type="AlphaFoldDB" id="A0A4R3PRK1"/>
<dbReference type="GO" id="GO:0016020">
    <property type="term" value="C:membrane"/>
    <property type="evidence" value="ECO:0007669"/>
    <property type="project" value="UniProtKB-SubCell"/>
</dbReference>
<evidence type="ECO:0000313" key="9">
    <source>
        <dbReference type="Proteomes" id="UP000294576"/>
    </source>
</evidence>
<feature type="transmembrane region" description="Helical" evidence="6">
    <location>
        <begin position="343"/>
        <end position="364"/>
    </location>
</feature>
<keyword evidence="8" id="KW-0436">Ligase</keyword>
<feature type="transmembrane region" description="Helical" evidence="6">
    <location>
        <begin position="27"/>
        <end position="44"/>
    </location>
</feature>
<keyword evidence="4 6" id="KW-0472">Membrane</keyword>
<feature type="transmembrane region" description="Helical" evidence="6">
    <location>
        <begin position="180"/>
        <end position="198"/>
    </location>
</feature>
<dbReference type="PANTHER" id="PTHR37422">
    <property type="entry name" value="TEICHURONIC ACID BIOSYNTHESIS PROTEIN TUAE"/>
    <property type="match status" value="1"/>
</dbReference>
<dbReference type="InterPro" id="IPR007016">
    <property type="entry name" value="O-antigen_ligase-rel_domated"/>
</dbReference>
<accession>A0A4R3PRK1</accession>
<dbReference type="EMBL" id="SMBH01000031">
    <property type="protein sequence ID" value="TCU06817.1"/>
    <property type="molecule type" value="Genomic_DNA"/>
</dbReference>
<dbReference type="Pfam" id="PF04932">
    <property type="entry name" value="Wzy_C"/>
    <property type="match status" value="1"/>
</dbReference>
<evidence type="ECO:0000256" key="3">
    <source>
        <dbReference type="ARBA" id="ARBA00022989"/>
    </source>
</evidence>
<evidence type="ECO:0000256" key="1">
    <source>
        <dbReference type="ARBA" id="ARBA00004141"/>
    </source>
</evidence>
<dbReference type="InterPro" id="IPR051533">
    <property type="entry name" value="WaaL-like"/>
</dbReference>
<evidence type="ECO:0000259" key="7">
    <source>
        <dbReference type="Pfam" id="PF04932"/>
    </source>
</evidence>
<feature type="transmembrane region" description="Helical" evidence="6">
    <location>
        <begin position="153"/>
        <end position="173"/>
    </location>
</feature>
<feature type="transmembrane region" description="Helical" evidence="6">
    <location>
        <begin position="109"/>
        <end position="133"/>
    </location>
</feature>
<dbReference type="PANTHER" id="PTHR37422:SF13">
    <property type="entry name" value="LIPOPOLYSACCHARIDE BIOSYNTHESIS PROTEIN PA4999-RELATED"/>
    <property type="match status" value="1"/>
</dbReference>
<feature type="region of interest" description="Disordered" evidence="5">
    <location>
        <begin position="390"/>
        <end position="421"/>
    </location>
</feature>
<evidence type="ECO:0000256" key="4">
    <source>
        <dbReference type="ARBA" id="ARBA00023136"/>
    </source>
</evidence>
<gene>
    <name evidence="8" type="ORF">EV132_13128</name>
</gene>
<evidence type="ECO:0000313" key="8">
    <source>
        <dbReference type="EMBL" id="TCU06817.1"/>
    </source>
</evidence>
<reference evidence="8 9" key="1">
    <citation type="submission" date="2019-03" db="EMBL/GenBank/DDBJ databases">
        <title>Genomic Encyclopedia of Type Strains, Phase IV (KMG-V): Genome sequencing to study the core and pangenomes of soil and plant-associated prokaryotes.</title>
        <authorList>
            <person name="Whitman W."/>
        </authorList>
    </citation>
    <scope>NUCLEOTIDE SEQUENCE [LARGE SCALE GENOMIC DNA]</scope>
    <source>
        <strain evidence="8 9">Hc14</strain>
    </source>
</reference>
<organism evidence="8 9">
    <name type="scientific">Rhizobium sullae</name>
    <name type="common">Rhizobium hedysari</name>
    <dbReference type="NCBI Taxonomy" id="50338"/>
    <lineage>
        <taxon>Bacteria</taxon>
        <taxon>Pseudomonadati</taxon>
        <taxon>Pseudomonadota</taxon>
        <taxon>Alphaproteobacteria</taxon>
        <taxon>Hyphomicrobiales</taxon>
        <taxon>Rhizobiaceae</taxon>
        <taxon>Rhizobium/Agrobacterium group</taxon>
        <taxon>Rhizobium</taxon>
    </lineage>
</organism>
<feature type="domain" description="O-antigen ligase-related" evidence="7">
    <location>
        <begin position="188"/>
        <end position="324"/>
    </location>
</feature>
<keyword evidence="3 6" id="KW-1133">Transmembrane helix</keyword>
<name>A0A4R3PRK1_RHISU</name>
<keyword evidence="2 6" id="KW-0812">Transmembrane</keyword>
<feature type="transmembrane region" description="Helical" evidence="6">
    <location>
        <begin position="227"/>
        <end position="244"/>
    </location>
</feature>
<feature type="transmembrane region" description="Helical" evidence="6">
    <location>
        <begin position="80"/>
        <end position="97"/>
    </location>
</feature>
<protein>
    <submittedName>
        <fullName evidence="8">O-antigen ligase</fullName>
    </submittedName>
</protein>
<dbReference type="Proteomes" id="UP000294576">
    <property type="component" value="Unassembled WGS sequence"/>
</dbReference>
<evidence type="ECO:0000256" key="5">
    <source>
        <dbReference type="SAM" id="MobiDB-lite"/>
    </source>
</evidence>
<proteinExistence type="predicted"/>
<evidence type="ECO:0000256" key="2">
    <source>
        <dbReference type="ARBA" id="ARBA00022692"/>
    </source>
</evidence>
<evidence type="ECO:0000256" key="6">
    <source>
        <dbReference type="SAM" id="Phobius"/>
    </source>
</evidence>
<feature type="transmembrane region" description="Helical" evidence="6">
    <location>
        <begin position="316"/>
        <end position="336"/>
    </location>
</feature>
<dbReference type="RefSeq" id="WP_165928336.1">
    <property type="nucleotide sequence ID" value="NZ_SMBH01000031.1"/>
</dbReference>
<feature type="transmembrane region" description="Helical" evidence="6">
    <location>
        <begin position="204"/>
        <end position="220"/>
    </location>
</feature>
<sequence>MWITGSAALIVSSLVLEIHQPALDFKFGNLAFLLVCLLIIRARLLNMREAMRPGVYDFFMFCYLAWAAYSISFSPVPRETAVQVTFAAVLWITALCLKQEPIYRTLHILYVAGVCVAISSLAILVLAPDIAVQPHSSTGEPELRGVFEHQLRLGMYMGTGAGLLVVAAINGHLAVVRRNVPAPLFWLGALAILLALQLSQARSPIAALVVTLVLCCSLAAPQRIIRVGAIAAIVGAILAIQFYPDQLQRLFFTTESDLTFSGRIRIWQEAWAAADRQPWIGHGFASFAAPAFDSLWVHYRPPSAHNSLLQAYFETGYVGAFLLLALVAAIFARGIYLSVRYRIISYTLVMCVYGIFCSFMSVIYAGKPSIFMALILLVAAQERVAAGRPYPQDHQGCKRRRTSNSVPFPTVAEPVGEGTLR</sequence>
<comment type="subcellular location">
    <subcellularLocation>
        <location evidence="1">Membrane</location>
        <topology evidence="1">Multi-pass membrane protein</topology>
    </subcellularLocation>
</comment>
<dbReference type="GO" id="GO:0016874">
    <property type="term" value="F:ligase activity"/>
    <property type="evidence" value="ECO:0007669"/>
    <property type="project" value="UniProtKB-KW"/>
</dbReference>